<dbReference type="Proteomes" id="UP001285521">
    <property type="component" value="Unassembled WGS sequence"/>
</dbReference>
<protein>
    <submittedName>
        <fullName evidence="1">Uncharacterized protein</fullName>
    </submittedName>
</protein>
<accession>A0ABU4T8Z6</accession>
<dbReference type="EMBL" id="JAXAVW010000028">
    <property type="protein sequence ID" value="MDX8034635.1"/>
    <property type="molecule type" value="Genomic_DNA"/>
</dbReference>
<name>A0ABU4T8Z6_9PSEU</name>
<proteinExistence type="predicted"/>
<reference evidence="1 2" key="1">
    <citation type="submission" date="2023-11" db="EMBL/GenBank/DDBJ databases">
        <title>Lentzea sokolovensis, sp. nov., Lentzea kristufkii, sp. nov., and Lentzea miocenensis, sp. nov., rare actinobacteria from Sokolov Coal Basin, Miocene lacustrine sediment, Czech Republic.</title>
        <authorList>
            <person name="Lara A."/>
            <person name="Kotroba L."/>
            <person name="Nouioui I."/>
            <person name="Neumann-Schaal M."/>
            <person name="Mast Y."/>
            <person name="Chronakova A."/>
        </authorList>
    </citation>
    <scope>NUCLEOTIDE SEQUENCE [LARGE SCALE GENOMIC DNA]</scope>
    <source>
        <strain evidence="1 2">BCCO 10_0856</strain>
    </source>
</reference>
<evidence type="ECO:0000313" key="1">
    <source>
        <dbReference type="EMBL" id="MDX8034635.1"/>
    </source>
</evidence>
<sequence length="134" mass="14873">MTASDGSGLVSLAECADVWSILDQVRLRPSMWIHGRQLRELEIILLGYGVALEVHGINESFHLNPGGPFSEWLHARFDWGMSCGWAQAIVENAGTEDPLVLFFRLVDEYRAAGLNSRSGRDAGEDWSRPEGSRS</sequence>
<evidence type="ECO:0000313" key="2">
    <source>
        <dbReference type="Proteomes" id="UP001285521"/>
    </source>
</evidence>
<comment type="caution">
    <text evidence="1">The sequence shown here is derived from an EMBL/GenBank/DDBJ whole genome shotgun (WGS) entry which is preliminary data.</text>
</comment>
<keyword evidence="2" id="KW-1185">Reference proteome</keyword>
<dbReference type="RefSeq" id="WP_319969649.1">
    <property type="nucleotide sequence ID" value="NZ_JAXAVW010000028.1"/>
</dbReference>
<reference evidence="1 2" key="2">
    <citation type="submission" date="2023-11" db="EMBL/GenBank/DDBJ databases">
        <authorList>
            <person name="Lara A.C."/>
            <person name="Chronakova A."/>
        </authorList>
    </citation>
    <scope>NUCLEOTIDE SEQUENCE [LARGE SCALE GENOMIC DNA]</scope>
    <source>
        <strain evidence="1 2">BCCO 10_0856</strain>
    </source>
</reference>
<gene>
    <name evidence="1" type="ORF">SK803_30840</name>
</gene>
<organism evidence="1 2">
    <name type="scientific">Lentzea miocenica</name>
    <dbReference type="NCBI Taxonomy" id="3095431"/>
    <lineage>
        <taxon>Bacteria</taxon>
        <taxon>Bacillati</taxon>
        <taxon>Actinomycetota</taxon>
        <taxon>Actinomycetes</taxon>
        <taxon>Pseudonocardiales</taxon>
        <taxon>Pseudonocardiaceae</taxon>
        <taxon>Lentzea</taxon>
    </lineage>
</organism>